<dbReference type="Proteomes" id="UP000001661">
    <property type="component" value="Chromosome"/>
</dbReference>
<accession>D9QRR1</accession>
<dbReference type="InterPro" id="IPR051805">
    <property type="entry name" value="Dehydratase_Activator_Redct"/>
</dbReference>
<sequence>MTVKVGIPKSLLYFHYYPAWKTFFQQLGAKVVESDDSNQSIIDRGIKLSVDEACFPVKVCHGHIVNLRNKADYIFLPRIISVVKDEYVCPKLMGLADMIKNNISNLPKLLTPTINHNQGWLDLLESNLKLGAEFTDDRFQIMKAHWQARKALRRYQENLIKEPKQNRLTIALLGHAYLLNDEYLSLGLKEKLEELGVEVITPQNLTERQIDKGANKLSKSLFWTFNREIIGTAYYLFEHQEVDGFIQLAAFGCGPDALIGELIERKAKRRSDIHFMSLNLDEHTGEAGLETRLEAFVDMIRWEVKGA</sequence>
<dbReference type="AlphaFoldDB" id="D9QRR1"/>
<dbReference type="InterPro" id="IPR018709">
    <property type="entry name" value="CoA_activase_DUF2229"/>
</dbReference>
<dbReference type="PANTHER" id="PTHR32329">
    <property type="entry name" value="BIFUNCTIONAL PROTEIN [INCLUDES 2-HYDROXYACYL-COA DEHYDRATASE (N-TER) AND ITS ACTIVATOR DOMAIN (C_TERM)-RELATED"/>
    <property type="match status" value="1"/>
</dbReference>
<proteinExistence type="predicted"/>
<dbReference type="Gene3D" id="3.40.50.11900">
    <property type="match status" value="1"/>
</dbReference>
<dbReference type="Pfam" id="PF09989">
    <property type="entry name" value="DUF2229"/>
    <property type="match status" value="1"/>
</dbReference>
<dbReference type="OrthoDB" id="9780120at2"/>
<dbReference type="RefSeq" id="WP_013278647.1">
    <property type="nucleotide sequence ID" value="NC_014378.1"/>
</dbReference>
<dbReference type="eggNOG" id="COG3580">
    <property type="taxonomic scope" value="Bacteria"/>
</dbReference>
<organism evidence="2 3">
    <name type="scientific">Acetohalobium arabaticum (strain ATCC 49924 / DSM 5501 / Z-7288)</name>
    <dbReference type="NCBI Taxonomy" id="574087"/>
    <lineage>
        <taxon>Bacteria</taxon>
        <taxon>Bacillati</taxon>
        <taxon>Bacillota</taxon>
        <taxon>Clostridia</taxon>
        <taxon>Halanaerobiales</taxon>
        <taxon>Halobacteroidaceae</taxon>
        <taxon>Acetohalobium</taxon>
    </lineage>
</organism>
<feature type="domain" description="DUF2229" evidence="1">
    <location>
        <begin position="4"/>
        <end position="204"/>
    </location>
</feature>
<name>D9QRR1_ACEAZ</name>
<evidence type="ECO:0000259" key="1">
    <source>
        <dbReference type="Pfam" id="PF09989"/>
    </source>
</evidence>
<evidence type="ECO:0000313" key="3">
    <source>
        <dbReference type="Proteomes" id="UP000001661"/>
    </source>
</evidence>
<dbReference type="EMBL" id="CP002105">
    <property type="protein sequence ID" value="ADL13202.1"/>
    <property type="molecule type" value="Genomic_DNA"/>
</dbReference>
<dbReference type="HOGENOM" id="CLU_079876_0_0_9"/>
<protein>
    <recommendedName>
        <fullName evidence="1">DUF2229 domain-containing protein</fullName>
    </recommendedName>
</protein>
<gene>
    <name evidence="2" type="ordered locus">Acear_1697</name>
</gene>
<dbReference type="PANTHER" id="PTHR32329:SF2">
    <property type="entry name" value="BIFUNCTIONAL PROTEIN [INCLUDES 2-HYDROXYACYL-COA DEHYDRATASE (N-TER) AND ITS ACTIVATOR DOMAIN (C_TERM)"/>
    <property type="match status" value="1"/>
</dbReference>
<reference evidence="2 3" key="1">
    <citation type="journal article" date="2010" name="Stand. Genomic Sci.">
        <title>Complete genome sequence of Acetohalobium arabaticum type strain (Z-7288).</title>
        <authorList>
            <person name="Sikorski J."/>
            <person name="Lapidus A."/>
            <person name="Chertkov O."/>
            <person name="Lucas S."/>
            <person name="Copeland A."/>
            <person name="Glavina Del Rio T."/>
            <person name="Nolan M."/>
            <person name="Tice H."/>
            <person name="Cheng J.F."/>
            <person name="Han C."/>
            <person name="Brambilla E."/>
            <person name="Pitluck S."/>
            <person name="Liolios K."/>
            <person name="Ivanova N."/>
            <person name="Mavromatis K."/>
            <person name="Mikhailova N."/>
            <person name="Pati A."/>
            <person name="Bruce D."/>
            <person name="Detter C."/>
            <person name="Tapia R."/>
            <person name="Goodwin L."/>
            <person name="Chen A."/>
            <person name="Palaniappan K."/>
            <person name="Land M."/>
            <person name="Hauser L."/>
            <person name="Chang Y.J."/>
            <person name="Jeffries C.D."/>
            <person name="Rohde M."/>
            <person name="Goker M."/>
            <person name="Spring S."/>
            <person name="Woyke T."/>
            <person name="Bristow J."/>
            <person name="Eisen J.A."/>
            <person name="Markowitz V."/>
            <person name="Hugenholtz P."/>
            <person name="Kyrpides N.C."/>
            <person name="Klenk H.P."/>
        </authorList>
    </citation>
    <scope>NUCLEOTIDE SEQUENCE [LARGE SCALE GENOMIC DNA]</scope>
    <source>
        <strain evidence="3">ATCC 49924 / DSM 5501 / Z-7288</strain>
    </source>
</reference>
<dbReference type="STRING" id="574087.Acear_1697"/>
<evidence type="ECO:0000313" key="2">
    <source>
        <dbReference type="EMBL" id="ADL13202.1"/>
    </source>
</evidence>
<keyword evidence="3" id="KW-1185">Reference proteome</keyword>
<dbReference type="KEGG" id="aar:Acear_1697"/>